<accession>A0A022Q5S4</accession>
<feature type="non-terminal residue" evidence="10">
    <location>
        <position position="1"/>
    </location>
</feature>
<feature type="domain" description="R13L1/DRL21-like LRR repeat region" evidence="9">
    <location>
        <begin position="502"/>
        <end position="620"/>
    </location>
</feature>
<evidence type="ECO:0000256" key="5">
    <source>
        <dbReference type="ARBA" id="ARBA00022840"/>
    </source>
</evidence>
<dbReference type="GO" id="GO:0005524">
    <property type="term" value="F:ATP binding"/>
    <property type="evidence" value="ECO:0007669"/>
    <property type="project" value="UniProtKB-KW"/>
</dbReference>
<keyword evidence="1" id="KW-0433">Leucine-rich repeat</keyword>
<dbReference type="AlphaFoldDB" id="A0A022Q5S4"/>
<evidence type="ECO:0000256" key="1">
    <source>
        <dbReference type="ARBA" id="ARBA00022614"/>
    </source>
</evidence>
<dbReference type="Pfam" id="PF23559">
    <property type="entry name" value="WHD_DRP"/>
    <property type="match status" value="1"/>
</dbReference>
<dbReference type="EMBL" id="KI632162">
    <property type="protein sequence ID" value="EYU23336.1"/>
    <property type="molecule type" value="Genomic_DNA"/>
</dbReference>
<evidence type="ECO:0000259" key="9">
    <source>
        <dbReference type="Pfam" id="PF25019"/>
    </source>
</evidence>
<name>A0A022Q5S4_ERYGU</name>
<dbReference type="Gene3D" id="3.80.10.10">
    <property type="entry name" value="Ribonuclease Inhibitor"/>
    <property type="match status" value="2"/>
</dbReference>
<keyword evidence="2" id="KW-0677">Repeat</keyword>
<organism evidence="10 11">
    <name type="scientific">Erythranthe guttata</name>
    <name type="common">Yellow monkey flower</name>
    <name type="synonym">Mimulus guttatus</name>
    <dbReference type="NCBI Taxonomy" id="4155"/>
    <lineage>
        <taxon>Eukaryota</taxon>
        <taxon>Viridiplantae</taxon>
        <taxon>Streptophyta</taxon>
        <taxon>Embryophyta</taxon>
        <taxon>Tracheophyta</taxon>
        <taxon>Spermatophyta</taxon>
        <taxon>Magnoliopsida</taxon>
        <taxon>eudicotyledons</taxon>
        <taxon>Gunneridae</taxon>
        <taxon>Pentapetalae</taxon>
        <taxon>asterids</taxon>
        <taxon>lamiids</taxon>
        <taxon>Lamiales</taxon>
        <taxon>Phrymaceae</taxon>
        <taxon>Erythranthe</taxon>
    </lineage>
</organism>
<dbReference type="InterPro" id="IPR032675">
    <property type="entry name" value="LRR_dom_sf"/>
</dbReference>
<dbReference type="InterPro" id="IPR042197">
    <property type="entry name" value="Apaf_helical"/>
</dbReference>
<keyword evidence="5" id="KW-0067">ATP-binding</keyword>
<dbReference type="InterPro" id="IPR027417">
    <property type="entry name" value="P-loop_NTPase"/>
</dbReference>
<dbReference type="Proteomes" id="UP000030748">
    <property type="component" value="Unassembled WGS sequence"/>
</dbReference>
<dbReference type="GO" id="GO:0006952">
    <property type="term" value="P:defense response"/>
    <property type="evidence" value="ECO:0007669"/>
    <property type="project" value="UniProtKB-KW"/>
</dbReference>
<dbReference type="InterPro" id="IPR041118">
    <property type="entry name" value="Rx_N"/>
</dbReference>
<dbReference type="GO" id="GO:0043531">
    <property type="term" value="F:ADP binding"/>
    <property type="evidence" value="ECO:0007669"/>
    <property type="project" value="InterPro"/>
</dbReference>
<evidence type="ECO:0008006" key="12">
    <source>
        <dbReference type="Google" id="ProtNLM"/>
    </source>
</evidence>
<proteinExistence type="predicted"/>
<evidence type="ECO:0000313" key="10">
    <source>
        <dbReference type="EMBL" id="EYU23336.1"/>
    </source>
</evidence>
<dbReference type="PRINTS" id="PR00364">
    <property type="entry name" value="DISEASERSIST"/>
</dbReference>
<dbReference type="GO" id="GO:0051707">
    <property type="term" value="P:response to other organism"/>
    <property type="evidence" value="ECO:0007669"/>
    <property type="project" value="UniProtKB-ARBA"/>
</dbReference>
<evidence type="ECO:0000256" key="3">
    <source>
        <dbReference type="ARBA" id="ARBA00022741"/>
    </source>
</evidence>
<protein>
    <recommendedName>
        <fullName evidence="12">NB-ARC domain-containing protein</fullName>
    </recommendedName>
</protein>
<dbReference type="Gene3D" id="3.40.50.300">
    <property type="entry name" value="P-loop containing nucleotide triphosphate hydrolases"/>
    <property type="match status" value="1"/>
</dbReference>
<keyword evidence="4" id="KW-0611">Plant defense</keyword>
<dbReference type="Pfam" id="PF18052">
    <property type="entry name" value="Rx_N"/>
    <property type="match status" value="1"/>
</dbReference>
<evidence type="ECO:0000256" key="2">
    <source>
        <dbReference type="ARBA" id="ARBA00022737"/>
    </source>
</evidence>
<evidence type="ECO:0000259" key="6">
    <source>
        <dbReference type="Pfam" id="PF00931"/>
    </source>
</evidence>
<sequence length="907" mass="103031">LANLSTLIEDEFALITGVGEEMKKFSSTLSTVKAVVEDAEMKQIESKPIQDWLLKLNELMYEIDDLLDDKFGRYTLKQILFRHKIGTRINEVSQKLDEVAAERAKFHLREMAFRERPIEVAAARETGSILNESYHQVYGREEDAEKIVDILVNQVNDNDEISILPIIGVRGLGKTTLAQLVYNDRRVVDHFDERIWVCVSDNFDLKTLVKAMIESRADSAPDLSRLDTLQQKWFELKKVVACGSTGSSIIVTTRLKKNADIMRTLPSHLLTGLSKQYCWMLLRERAFGQENEQFPKLEAIGKQIANKCAGVPLAAKALGGLLRFKREEKDWNHVKESEIWELPQEENLILPALRLSYHHLSLALRQCFAYCAIFPKGSPLEAVDVGNDICDELVMRSILQYDSDANTTTLIMHDLLHDLAQSIMENKIPGAQVQRTNVRSASRSKIRQLEALPKKMRYLINLRHLFLEYCDSLRGMPSKIGELSSLRTLSKFIVGRDGGRRLEELQRLKLGGNLKIHHLDRVKDPMDAEKANLADKENLRCLGLDWGSNGKHALKSGEEDLDIDEKMLEALEPHPNLEIFEIRAFMGRCLPVWMSNSTLDKLGKLPRLKKMSLATLTALEYVIEEEVVRSGNALVSARQFPSLEKLSLRYLPNIKMLIQEQVMMRLSEAFSNLEELYVERCPSLILPPLSTSFTKLNKLTCTKLLLSSLSNADLHNLTNLQVIFEEENSGDACTVGVETLQSLTNLKILSIGTTDTTELSLPEQGLQHLTALEELYILKCPALVELPDGIKHLHRLHTVLLRDLPKMVSVPKPLQHLSSSLKSLQMYELPQLSSLPDWFGDLTSLKELFIHDCPKIASLPDSIRRMTNLQYLQVCGCPELEKRCERAKGEDRHKIQHIRYLYISSSS</sequence>
<dbReference type="SUPFAM" id="SSF52047">
    <property type="entry name" value="RNI-like"/>
    <property type="match status" value="1"/>
</dbReference>
<dbReference type="Pfam" id="PF00931">
    <property type="entry name" value="NB-ARC"/>
    <property type="match status" value="1"/>
</dbReference>
<evidence type="ECO:0000259" key="8">
    <source>
        <dbReference type="Pfam" id="PF23559"/>
    </source>
</evidence>
<dbReference type="InterPro" id="IPR058922">
    <property type="entry name" value="WHD_DRP"/>
</dbReference>
<feature type="domain" description="NB-ARC" evidence="6">
    <location>
        <begin position="145"/>
        <end position="219"/>
    </location>
</feature>
<dbReference type="SUPFAM" id="SSF52540">
    <property type="entry name" value="P-loop containing nucleoside triphosphate hydrolases"/>
    <property type="match status" value="1"/>
</dbReference>
<dbReference type="Gene3D" id="1.10.8.430">
    <property type="entry name" value="Helical domain of apoptotic protease-activating factors"/>
    <property type="match status" value="1"/>
</dbReference>
<feature type="domain" description="Disease resistance N-terminal" evidence="7">
    <location>
        <begin position="1"/>
        <end position="69"/>
    </location>
</feature>
<evidence type="ECO:0000256" key="4">
    <source>
        <dbReference type="ARBA" id="ARBA00022821"/>
    </source>
</evidence>
<feature type="domain" description="Disease resistance protein winged helix" evidence="8">
    <location>
        <begin position="381"/>
        <end position="420"/>
    </location>
</feature>
<dbReference type="PANTHER" id="PTHR36766:SF42">
    <property type="entry name" value="NB-ARC DOMAIN DISEASE RESISTANCE PROTEIN"/>
    <property type="match status" value="1"/>
</dbReference>
<reference evidence="10 11" key="1">
    <citation type="journal article" date="2013" name="Proc. Natl. Acad. Sci. U.S.A.">
        <title>Fine-scale variation in meiotic recombination in Mimulus inferred from population shotgun sequencing.</title>
        <authorList>
            <person name="Hellsten U."/>
            <person name="Wright K.M."/>
            <person name="Jenkins J."/>
            <person name="Shu S."/>
            <person name="Yuan Y."/>
            <person name="Wessler S.R."/>
            <person name="Schmutz J."/>
            <person name="Willis J.H."/>
            <person name="Rokhsar D.S."/>
        </authorList>
    </citation>
    <scope>NUCLEOTIDE SEQUENCE [LARGE SCALE GENOMIC DNA]</scope>
    <source>
        <strain evidence="11">cv. DUN x IM62</strain>
    </source>
</reference>
<keyword evidence="11" id="KW-1185">Reference proteome</keyword>
<evidence type="ECO:0000313" key="11">
    <source>
        <dbReference type="Proteomes" id="UP000030748"/>
    </source>
</evidence>
<gene>
    <name evidence="10" type="ORF">MIMGU_mgv1a022877mg</name>
</gene>
<keyword evidence="3" id="KW-0547">Nucleotide-binding</keyword>
<dbReference type="Gene3D" id="1.20.5.4130">
    <property type="match status" value="1"/>
</dbReference>
<evidence type="ECO:0000259" key="7">
    <source>
        <dbReference type="Pfam" id="PF18052"/>
    </source>
</evidence>
<dbReference type="Pfam" id="PF25019">
    <property type="entry name" value="LRR_R13L1-DRL21"/>
    <property type="match status" value="1"/>
</dbReference>
<dbReference type="InterPro" id="IPR002182">
    <property type="entry name" value="NB-ARC"/>
</dbReference>
<dbReference type="InterPro" id="IPR056789">
    <property type="entry name" value="LRR_R13L1-DRL21"/>
</dbReference>
<dbReference type="PANTHER" id="PTHR36766">
    <property type="entry name" value="PLANT BROAD-SPECTRUM MILDEW RESISTANCE PROTEIN RPW8"/>
    <property type="match status" value="1"/>
</dbReference>